<dbReference type="GO" id="GO:0009055">
    <property type="term" value="F:electron transfer activity"/>
    <property type="evidence" value="ECO:0007669"/>
    <property type="project" value="InterPro"/>
</dbReference>
<organism evidence="12 13">
    <name type="scientific">Genlisea aurea</name>
    <dbReference type="NCBI Taxonomy" id="192259"/>
    <lineage>
        <taxon>Eukaryota</taxon>
        <taxon>Viridiplantae</taxon>
        <taxon>Streptophyta</taxon>
        <taxon>Embryophyta</taxon>
        <taxon>Tracheophyta</taxon>
        <taxon>Spermatophyta</taxon>
        <taxon>Magnoliopsida</taxon>
        <taxon>eudicotyledons</taxon>
        <taxon>Gunneridae</taxon>
        <taxon>Pentapetalae</taxon>
        <taxon>asterids</taxon>
        <taxon>lamiids</taxon>
        <taxon>Lamiales</taxon>
        <taxon>Lentibulariaceae</taxon>
        <taxon>Genlisea</taxon>
    </lineage>
</organism>
<keyword evidence="4" id="KW-0472">Membrane</keyword>
<proteinExistence type="inferred from homology"/>
<dbReference type="InterPro" id="IPR039391">
    <property type="entry name" value="Phytocyanin-like"/>
</dbReference>
<dbReference type="FunFam" id="2.60.40.420:FF:000010">
    <property type="entry name" value="Early nodulin-like protein 1"/>
    <property type="match status" value="1"/>
</dbReference>
<keyword evidence="3 10" id="KW-0732">Signal</keyword>
<keyword evidence="7" id="KW-0449">Lipoprotein</keyword>
<keyword evidence="2" id="KW-0336">GPI-anchor</keyword>
<dbReference type="Gene3D" id="2.60.40.420">
    <property type="entry name" value="Cupredoxins - blue copper proteins"/>
    <property type="match status" value="1"/>
</dbReference>
<protein>
    <recommendedName>
        <fullName evidence="11">Phytocyanin domain-containing protein</fullName>
    </recommendedName>
</protein>
<keyword evidence="13" id="KW-1185">Reference proteome</keyword>
<feature type="chain" id="PRO_5004561928" description="Phytocyanin domain-containing protein" evidence="10">
    <location>
        <begin position="20"/>
        <end position="166"/>
    </location>
</feature>
<dbReference type="PANTHER" id="PTHR33021:SF44">
    <property type="entry name" value="EARLY NODULIN-LIKE PROTEIN 8"/>
    <property type="match status" value="1"/>
</dbReference>
<sequence>TPMPILLLLLLLLSTPVLCAIYKVGDMDSWAIPSPANHQIYASWAKYDRNLSIGDSLFFLYPPSQDSVIQVTKEAYDACALAHPILTMNDGNSLFNITASGDFYFTSGVDGHCGKSQKLHISVYGDGSSSSSSSSSSAESPAASAPSYPVVFGSIPTQRSASSSHS</sequence>
<comment type="subcellular location">
    <subcellularLocation>
        <location evidence="1">Cell membrane</location>
        <topology evidence="1">Lipid-anchor</topology>
        <topology evidence="1">GPI-anchor</topology>
    </subcellularLocation>
</comment>
<keyword evidence="6" id="KW-0325">Glycoprotein</keyword>
<dbReference type="GO" id="GO:0098552">
    <property type="term" value="C:side of membrane"/>
    <property type="evidence" value="ECO:0007669"/>
    <property type="project" value="UniProtKB-KW"/>
</dbReference>
<evidence type="ECO:0000256" key="7">
    <source>
        <dbReference type="ARBA" id="ARBA00023288"/>
    </source>
</evidence>
<dbReference type="InterPro" id="IPR008972">
    <property type="entry name" value="Cupredoxin"/>
</dbReference>
<evidence type="ECO:0000256" key="4">
    <source>
        <dbReference type="ARBA" id="ARBA00023136"/>
    </source>
</evidence>
<comment type="caution">
    <text evidence="12">The sequence shown here is derived from an EMBL/GenBank/DDBJ whole genome shotgun (WGS) entry which is preliminary data.</text>
</comment>
<evidence type="ECO:0000256" key="1">
    <source>
        <dbReference type="ARBA" id="ARBA00004609"/>
    </source>
</evidence>
<feature type="compositionally biased region" description="Low complexity" evidence="9">
    <location>
        <begin position="128"/>
        <end position="147"/>
    </location>
</feature>
<dbReference type="GO" id="GO:0005886">
    <property type="term" value="C:plasma membrane"/>
    <property type="evidence" value="ECO:0007669"/>
    <property type="project" value="UniProtKB-SubCell"/>
</dbReference>
<dbReference type="InterPro" id="IPR003245">
    <property type="entry name" value="Phytocyanin_dom"/>
</dbReference>
<comment type="similarity">
    <text evidence="8">Belongs to the early nodulin-like (ENODL) family.</text>
</comment>
<dbReference type="Pfam" id="PF02298">
    <property type="entry name" value="Cu_bind_like"/>
    <property type="match status" value="1"/>
</dbReference>
<feature type="region of interest" description="Disordered" evidence="9">
    <location>
        <begin position="126"/>
        <end position="166"/>
    </location>
</feature>
<feature type="non-terminal residue" evidence="12">
    <location>
        <position position="1"/>
    </location>
</feature>
<accession>S8CI36</accession>
<dbReference type="PANTHER" id="PTHR33021">
    <property type="entry name" value="BLUE COPPER PROTEIN"/>
    <property type="match status" value="1"/>
</dbReference>
<dbReference type="EMBL" id="AUSU01004908">
    <property type="protein sequence ID" value="EPS64326.1"/>
    <property type="molecule type" value="Genomic_DNA"/>
</dbReference>
<feature type="non-terminal residue" evidence="12">
    <location>
        <position position="166"/>
    </location>
</feature>
<evidence type="ECO:0000256" key="10">
    <source>
        <dbReference type="SAM" id="SignalP"/>
    </source>
</evidence>
<dbReference type="Proteomes" id="UP000015453">
    <property type="component" value="Unassembled WGS sequence"/>
</dbReference>
<evidence type="ECO:0000256" key="2">
    <source>
        <dbReference type="ARBA" id="ARBA00022622"/>
    </source>
</evidence>
<evidence type="ECO:0000256" key="5">
    <source>
        <dbReference type="ARBA" id="ARBA00023157"/>
    </source>
</evidence>
<keyword evidence="5" id="KW-1015">Disulfide bond</keyword>
<dbReference type="OrthoDB" id="782862at2759"/>
<evidence type="ECO:0000256" key="3">
    <source>
        <dbReference type="ARBA" id="ARBA00022729"/>
    </source>
</evidence>
<dbReference type="SUPFAM" id="SSF49503">
    <property type="entry name" value="Cupredoxins"/>
    <property type="match status" value="1"/>
</dbReference>
<evidence type="ECO:0000256" key="8">
    <source>
        <dbReference type="ARBA" id="ARBA00035011"/>
    </source>
</evidence>
<dbReference type="AlphaFoldDB" id="S8CI36"/>
<feature type="domain" description="Phytocyanin" evidence="11">
    <location>
        <begin position="20"/>
        <end position="125"/>
    </location>
</feature>
<evidence type="ECO:0000259" key="11">
    <source>
        <dbReference type="PROSITE" id="PS51485"/>
    </source>
</evidence>
<feature type="compositionally biased region" description="Polar residues" evidence="9">
    <location>
        <begin position="155"/>
        <end position="166"/>
    </location>
</feature>
<evidence type="ECO:0000313" key="12">
    <source>
        <dbReference type="EMBL" id="EPS64326.1"/>
    </source>
</evidence>
<evidence type="ECO:0000256" key="9">
    <source>
        <dbReference type="SAM" id="MobiDB-lite"/>
    </source>
</evidence>
<evidence type="ECO:0000256" key="6">
    <source>
        <dbReference type="ARBA" id="ARBA00023180"/>
    </source>
</evidence>
<gene>
    <name evidence="12" type="ORF">M569_10457</name>
</gene>
<dbReference type="PROSITE" id="PS51485">
    <property type="entry name" value="PHYTOCYANIN"/>
    <property type="match status" value="1"/>
</dbReference>
<reference evidence="12 13" key="1">
    <citation type="journal article" date="2013" name="BMC Genomics">
        <title>The miniature genome of a carnivorous plant Genlisea aurea contains a low number of genes and short non-coding sequences.</title>
        <authorList>
            <person name="Leushkin E.V."/>
            <person name="Sutormin R.A."/>
            <person name="Nabieva E.R."/>
            <person name="Penin A.A."/>
            <person name="Kondrashov A.S."/>
            <person name="Logacheva M.D."/>
        </authorList>
    </citation>
    <scope>NUCLEOTIDE SEQUENCE [LARGE SCALE GENOMIC DNA]</scope>
</reference>
<evidence type="ECO:0000313" key="13">
    <source>
        <dbReference type="Proteomes" id="UP000015453"/>
    </source>
</evidence>
<feature type="signal peptide" evidence="10">
    <location>
        <begin position="1"/>
        <end position="19"/>
    </location>
</feature>
<name>S8CI36_9LAMI</name>